<name>A0A4S9B798_AURPU</name>
<gene>
    <name evidence="8" type="ORF">D6D15_05852</name>
</gene>
<keyword evidence="3" id="KW-0677">Repeat</keyword>
<keyword evidence="5" id="KW-0539">Nucleus</keyword>
<dbReference type="GO" id="GO:0010467">
    <property type="term" value="P:gene expression"/>
    <property type="evidence" value="ECO:0007669"/>
    <property type="project" value="UniProtKB-ARBA"/>
</dbReference>
<evidence type="ECO:0000256" key="4">
    <source>
        <dbReference type="ARBA" id="ARBA00023054"/>
    </source>
</evidence>
<proteinExistence type="predicted"/>
<dbReference type="Proteomes" id="UP000304928">
    <property type="component" value="Unassembled WGS sequence"/>
</dbReference>
<feature type="compositionally biased region" description="Acidic residues" evidence="6">
    <location>
        <begin position="140"/>
        <end position="167"/>
    </location>
</feature>
<keyword evidence="2" id="KW-0597">Phosphoprotein</keyword>
<protein>
    <submittedName>
        <fullName evidence="8">DUF1716-domain-containing protein</fullName>
    </submittedName>
</protein>
<sequence>MTIAITSHELDKMPIRSSERIRRTELSMELLWMPDDISRSTDAGSWCAMDKEISKFPEASGLGHGDMCKQFKLVKLSCRNTDAINKCDQVISANYTTHTMTSIDDLFKKPFLPSTNGSTKRKFEDQDAEAAYKSAKLDPTVDDAPEDEDEDMEAGPELPPEEDEDEEGRFFGSGTNQHTNAALDFVDRADDGADIKAEKIDAAWVRRLGLSFERKINKNSELRAKYETDPSKFVASEADLDAEIKSLSILSEHPELYKEFAKIGCSASLVSLLSHENTDIAIDAIEIISELLDDDVEAEQDQWDALVEAMLEADLIDLLLANLDRLDESVEADRSGVYHSLSVLEALSSNPTTAATIAQDPILKYLLNRISTTEKSVSQNKQYAAEVLQVLSQASPAVRDRLIPLDAIDKILQLLAAYRKRDPERDSTEEEYAEDLFDTLTCLSQPSAGKSAFLLAEGVELMLLMLKEAKFSKTRALKVLDHALSGPSGQPVAEKFVDAAGLKPLFSTFMKKNLEAATIEHILGIFSALLRLLPGESAHRIRLLAKFVEKEYEKLDKLVKLRHEYATKARNTEDIDAGAATYCLNTLDVILSWLVAEDAGARAKIIKGLADRDEGVDTLKKSLQEQMAGIDAEEEGNVGEMLTALIECL</sequence>
<evidence type="ECO:0000256" key="3">
    <source>
        <dbReference type="ARBA" id="ARBA00022737"/>
    </source>
</evidence>
<evidence type="ECO:0000256" key="5">
    <source>
        <dbReference type="ARBA" id="ARBA00023242"/>
    </source>
</evidence>
<organism evidence="8 9">
    <name type="scientific">Aureobasidium pullulans</name>
    <name type="common">Black yeast</name>
    <name type="synonym">Pullularia pullulans</name>
    <dbReference type="NCBI Taxonomy" id="5580"/>
    <lineage>
        <taxon>Eukaryota</taxon>
        <taxon>Fungi</taxon>
        <taxon>Dikarya</taxon>
        <taxon>Ascomycota</taxon>
        <taxon>Pezizomycotina</taxon>
        <taxon>Dothideomycetes</taxon>
        <taxon>Dothideomycetidae</taxon>
        <taxon>Dothideales</taxon>
        <taxon>Saccotheciaceae</taxon>
        <taxon>Aureobasidium</taxon>
    </lineage>
</organism>
<accession>A0A4S9B798</accession>
<dbReference type="Gene3D" id="1.25.10.10">
    <property type="entry name" value="Leucine-rich Repeat Variant"/>
    <property type="match status" value="1"/>
</dbReference>
<dbReference type="GO" id="GO:0005681">
    <property type="term" value="C:spliceosomal complex"/>
    <property type="evidence" value="ECO:0007669"/>
    <property type="project" value="TreeGrafter"/>
</dbReference>
<dbReference type="EMBL" id="QZAR01000098">
    <property type="protein sequence ID" value="THW88634.1"/>
    <property type="molecule type" value="Genomic_DNA"/>
</dbReference>
<feature type="domain" description="Beta-catenin-like protein 1 N-terminal" evidence="7">
    <location>
        <begin position="175"/>
        <end position="285"/>
    </location>
</feature>
<feature type="region of interest" description="Disordered" evidence="6">
    <location>
        <begin position="117"/>
        <end position="177"/>
    </location>
</feature>
<dbReference type="Pfam" id="PF08216">
    <property type="entry name" value="CTNNBL"/>
    <property type="match status" value="1"/>
</dbReference>
<comment type="caution">
    <text evidence="8">The sequence shown here is derived from an EMBL/GenBank/DDBJ whole genome shotgun (WGS) entry which is preliminary data.</text>
</comment>
<evidence type="ECO:0000313" key="8">
    <source>
        <dbReference type="EMBL" id="THW88634.1"/>
    </source>
</evidence>
<reference evidence="8 9" key="1">
    <citation type="submission" date="2018-10" db="EMBL/GenBank/DDBJ databases">
        <title>Fifty Aureobasidium pullulans genomes reveal a recombining polyextremotolerant generalist.</title>
        <authorList>
            <person name="Gostincar C."/>
            <person name="Turk M."/>
            <person name="Zajc J."/>
            <person name="Gunde-Cimerman N."/>
        </authorList>
    </citation>
    <scope>NUCLEOTIDE SEQUENCE [LARGE SCALE GENOMIC DNA]</scope>
    <source>
        <strain evidence="8 9">EXF-10507</strain>
    </source>
</reference>
<dbReference type="SUPFAM" id="SSF48371">
    <property type="entry name" value="ARM repeat"/>
    <property type="match status" value="1"/>
</dbReference>
<evidence type="ECO:0000256" key="1">
    <source>
        <dbReference type="ARBA" id="ARBA00004123"/>
    </source>
</evidence>
<evidence type="ECO:0000256" key="6">
    <source>
        <dbReference type="SAM" id="MobiDB-lite"/>
    </source>
</evidence>
<dbReference type="AlphaFoldDB" id="A0A4S9B798"/>
<dbReference type="SMART" id="SM01156">
    <property type="entry name" value="DUF1716"/>
    <property type="match status" value="1"/>
</dbReference>
<dbReference type="InterPro" id="IPR011989">
    <property type="entry name" value="ARM-like"/>
</dbReference>
<dbReference type="FunFam" id="1.25.10.10:FF:001136">
    <property type="entry name" value="Beta-catenin-like protein 1"/>
    <property type="match status" value="1"/>
</dbReference>
<evidence type="ECO:0000259" key="7">
    <source>
        <dbReference type="SMART" id="SM01156"/>
    </source>
</evidence>
<dbReference type="InterPro" id="IPR016024">
    <property type="entry name" value="ARM-type_fold"/>
</dbReference>
<dbReference type="PANTHER" id="PTHR14978">
    <property type="entry name" value="BETA-CATENIN-LIKE PROTEIN 1 NUCLEAR ASSOCIATED PROTEIN"/>
    <property type="match status" value="1"/>
</dbReference>
<dbReference type="PANTHER" id="PTHR14978:SF0">
    <property type="entry name" value="BETA-CATENIN-LIKE PROTEIN 1"/>
    <property type="match status" value="1"/>
</dbReference>
<dbReference type="InterPro" id="IPR013180">
    <property type="entry name" value="CTNNBL1_N"/>
</dbReference>
<evidence type="ECO:0000313" key="9">
    <source>
        <dbReference type="Proteomes" id="UP000304928"/>
    </source>
</evidence>
<evidence type="ECO:0000256" key="2">
    <source>
        <dbReference type="ARBA" id="ARBA00022553"/>
    </source>
</evidence>
<keyword evidence="4" id="KW-0175">Coiled coil</keyword>
<dbReference type="InterPro" id="IPR039678">
    <property type="entry name" value="CTNNBL1"/>
</dbReference>
<comment type="subcellular location">
    <subcellularLocation>
        <location evidence="1">Nucleus</location>
    </subcellularLocation>
</comment>